<feature type="compositionally biased region" description="Basic residues" evidence="2">
    <location>
        <begin position="352"/>
        <end position="361"/>
    </location>
</feature>
<reference evidence="4 5" key="2">
    <citation type="submission" date="2012-02" db="EMBL/GenBank/DDBJ databases">
        <title>Improved High-Quality Draft sequence of Desulfobacter postgatei 2ac9.</title>
        <authorList>
            <consortium name="US DOE Joint Genome Institute"/>
            <person name="Lucas S."/>
            <person name="Han J."/>
            <person name="Lapidus A."/>
            <person name="Cheng J.-F."/>
            <person name="Goodwin L."/>
            <person name="Pitluck S."/>
            <person name="Peters L."/>
            <person name="Ovchinnikova G."/>
            <person name="Held B."/>
            <person name="Detter J.C."/>
            <person name="Han C."/>
            <person name="Tapia R."/>
            <person name="Land M."/>
            <person name="Hauser L."/>
            <person name="Kyrpides N."/>
            <person name="Ivanova N."/>
            <person name="Pagani I."/>
            <person name="Orellana R."/>
            <person name="Lovley D."/>
            <person name="Woyke T."/>
        </authorList>
    </citation>
    <scope>NUCLEOTIDE SEQUENCE [LARGE SCALE GENOMIC DNA]</scope>
    <source>
        <strain evidence="4 5">2ac9</strain>
    </source>
</reference>
<evidence type="ECO:0000313" key="4">
    <source>
        <dbReference type="EMBL" id="EIM62124.1"/>
    </source>
</evidence>
<dbReference type="GO" id="GO:0006310">
    <property type="term" value="P:DNA recombination"/>
    <property type="evidence" value="ECO:0007669"/>
    <property type="project" value="UniProtKB-KW"/>
</dbReference>
<dbReference type="InterPro" id="IPR011010">
    <property type="entry name" value="DNA_brk_join_enz"/>
</dbReference>
<dbReference type="InterPro" id="IPR002104">
    <property type="entry name" value="Integrase_catalytic"/>
</dbReference>
<feature type="domain" description="Tyr recombinase" evidence="3">
    <location>
        <begin position="156"/>
        <end position="332"/>
    </location>
</feature>
<proteinExistence type="predicted"/>
<keyword evidence="5" id="KW-1185">Reference proteome</keyword>
<dbReference type="PROSITE" id="PS51898">
    <property type="entry name" value="TYR_RECOMBINASE"/>
    <property type="match status" value="1"/>
</dbReference>
<dbReference type="PANTHER" id="PTHR30349">
    <property type="entry name" value="PHAGE INTEGRASE-RELATED"/>
    <property type="match status" value="1"/>
</dbReference>
<dbReference type="STRING" id="879212.DespoDRAFT_00076"/>
<dbReference type="InterPro" id="IPR013762">
    <property type="entry name" value="Integrase-like_cat_sf"/>
</dbReference>
<dbReference type="Gene3D" id="1.10.443.10">
    <property type="entry name" value="Intergrase catalytic core"/>
    <property type="match status" value="1"/>
</dbReference>
<dbReference type="PANTHER" id="PTHR30349:SF64">
    <property type="entry name" value="PROPHAGE INTEGRASE INTD-RELATED"/>
    <property type="match status" value="1"/>
</dbReference>
<dbReference type="HOGENOM" id="CLU_065764_0_0_7"/>
<dbReference type="SUPFAM" id="SSF56349">
    <property type="entry name" value="DNA breaking-rejoining enzymes"/>
    <property type="match status" value="1"/>
</dbReference>
<dbReference type="InterPro" id="IPR050090">
    <property type="entry name" value="Tyrosine_recombinase_XerCD"/>
</dbReference>
<evidence type="ECO:0000259" key="3">
    <source>
        <dbReference type="PROSITE" id="PS51898"/>
    </source>
</evidence>
<protein>
    <submittedName>
        <fullName evidence="4">Site-specific recombinase XerD</fullName>
    </submittedName>
</protein>
<organism evidence="4 5">
    <name type="scientific">Desulfobacter postgatei 2ac9</name>
    <dbReference type="NCBI Taxonomy" id="879212"/>
    <lineage>
        <taxon>Bacteria</taxon>
        <taxon>Pseudomonadati</taxon>
        <taxon>Thermodesulfobacteriota</taxon>
        <taxon>Desulfobacteria</taxon>
        <taxon>Desulfobacterales</taxon>
        <taxon>Desulfobacteraceae</taxon>
        <taxon>Desulfobacter</taxon>
    </lineage>
</organism>
<dbReference type="Pfam" id="PF00589">
    <property type="entry name" value="Phage_integrase"/>
    <property type="match status" value="1"/>
</dbReference>
<reference evidence="4 5" key="1">
    <citation type="submission" date="2011-09" db="EMBL/GenBank/DDBJ databases">
        <authorList>
            <consortium name="US DOE Joint Genome Institute (JGI-PGF)"/>
            <person name="Lucas S."/>
            <person name="Han J."/>
            <person name="Lapidus A."/>
            <person name="Cheng J.-F."/>
            <person name="Goodwin L."/>
            <person name="Pitluck S."/>
            <person name="Peters L."/>
            <person name="Land M.L."/>
            <person name="Hauser L."/>
            <person name="Orellana R."/>
            <person name="Lovley D."/>
            <person name="Woyke T.J."/>
        </authorList>
    </citation>
    <scope>NUCLEOTIDE SEQUENCE [LARGE SCALE GENOMIC DNA]</scope>
    <source>
        <strain evidence="4 5">2ac9</strain>
    </source>
</reference>
<dbReference type="eggNOG" id="COG0582">
    <property type="taxonomic scope" value="Bacteria"/>
</dbReference>
<accession>I5AY11</accession>
<dbReference type="EMBL" id="CM001488">
    <property type="protein sequence ID" value="EIM62124.1"/>
    <property type="molecule type" value="Genomic_DNA"/>
</dbReference>
<name>I5AY11_9BACT</name>
<evidence type="ECO:0000256" key="1">
    <source>
        <dbReference type="ARBA" id="ARBA00023172"/>
    </source>
</evidence>
<dbReference type="CDD" id="cd00796">
    <property type="entry name" value="INT_Rci_Hp1_C"/>
    <property type="match status" value="1"/>
</dbReference>
<dbReference type="OrthoDB" id="5450216at2"/>
<dbReference type="Proteomes" id="UP000005778">
    <property type="component" value="Chromosome"/>
</dbReference>
<gene>
    <name evidence="4" type="ORF">DespoDRAFT_00076</name>
</gene>
<dbReference type="GO" id="GO:0015074">
    <property type="term" value="P:DNA integration"/>
    <property type="evidence" value="ECO:0007669"/>
    <property type="project" value="InterPro"/>
</dbReference>
<keyword evidence="1" id="KW-0233">DNA recombination</keyword>
<dbReference type="AlphaFoldDB" id="I5AY11"/>
<evidence type="ECO:0000313" key="5">
    <source>
        <dbReference type="Proteomes" id="UP000005778"/>
    </source>
</evidence>
<dbReference type="GO" id="GO:0003677">
    <property type="term" value="F:DNA binding"/>
    <property type="evidence" value="ECO:0007669"/>
    <property type="project" value="InterPro"/>
</dbReference>
<feature type="region of interest" description="Disordered" evidence="2">
    <location>
        <begin position="333"/>
        <end position="361"/>
    </location>
</feature>
<evidence type="ECO:0000256" key="2">
    <source>
        <dbReference type="SAM" id="MobiDB-lite"/>
    </source>
</evidence>
<sequence>MGLWKDKTRKHWCYSFQYQNEIYAARGFKTKMEAVAARAKRKEDLKKAPISTGMGYLTLCNLYLDFSSRRHVSKTWKYKKSVFVAFGRFLGGDDFPISKITPDIIAKYLGARPSNNNYNVHRKELSSLFSYAENVLESIDRNPVKKIEKLPHSVARKRVPQEQDIIKLLLAANPETDEKDLLIVLLHTLARIDEVLRLTWEDINFEKRLLTKWTRKTYGGSYKAVTVTINDELYFTLWKMWKNRKQDSWVFFNEKTNDRFKHRPKFMKGLCIRAGINPSFGFHTLRHLMASLLADNPKISTKTIQNILGHSESRTTEIYLHKLDGAIENAMDSISGRFEPKNENPQPESATKNKKSSQQKH</sequence>